<organism evidence="1 2">
    <name type="scientific">Enemella evansiae</name>
    <dbReference type="NCBI Taxonomy" id="2016499"/>
    <lineage>
        <taxon>Bacteria</taxon>
        <taxon>Bacillati</taxon>
        <taxon>Actinomycetota</taxon>
        <taxon>Actinomycetes</taxon>
        <taxon>Propionibacteriales</taxon>
        <taxon>Propionibacteriaceae</taxon>
        <taxon>Enemella</taxon>
    </lineage>
</organism>
<evidence type="ECO:0000313" key="2">
    <source>
        <dbReference type="Proteomes" id="UP000215896"/>
    </source>
</evidence>
<dbReference type="OrthoDB" id="4990523at2"/>
<dbReference type="AlphaFoldDB" id="A0A255FW45"/>
<dbReference type="Proteomes" id="UP000215896">
    <property type="component" value="Unassembled WGS sequence"/>
</dbReference>
<comment type="caution">
    <text evidence="1">The sequence shown here is derived from an EMBL/GenBank/DDBJ whole genome shotgun (WGS) entry which is preliminary data.</text>
</comment>
<dbReference type="EMBL" id="NMVO01000019">
    <property type="protein sequence ID" value="OYO07930.1"/>
    <property type="molecule type" value="Genomic_DNA"/>
</dbReference>
<keyword evidence="2" id="KW-1185">Reference proteome</keyword>
<sequence>MSQDPETKSPSPRAETAPELDFTAVRAADVVAAGADRSRGRRILAKALRKEAAGWRSIARAVTRRPWVPVGATGFHYDSTVRGPLIAFTVVSVVEVVAVDLLTQRWPAVRFPLLVLGIWGALFMVGMLLGNITHPHAVGPAGISMRSGGDIDLEFPWSAIHSVAHRVRRHPEAPGLGVTGPPERLTLMQVIDERTNMEIVFEEPWQVRLPDGTLRVEKVQLYADHPREFLAAAREHLRAYEATLDQ</sequence>
<dbReference type="RefSeq" id="WP_094360376.1">
    <property type="nucleotide sequence ID" value="NZ_NMVK01000036.1"/>
</dbReference>
<accession>A0A255FW45</accession>
<gene>
    <name evidence="1" type="ORF">CGZ94_20950</name>
</gene>
<proteinExistence type="predicted"/>
<protein>
    <submittedName>
        <fullName evidence="1">Uncharacterized protein</fullName>
    </submittedName>
</protein>
<evidence type="ECO:0000313" key="1">
    <source>
        <dbReference type="EMBL" id="OYO07930.1"/>
    </source>
</evidence>
<name>A0A255FW45_9ACTN</name>
<reference evidence="1 2" key="1">
    <citation type="submission" date="2017-07" db="EMBL/GenBank/DDBJ databases">
        <title>Draft whole genome sequences of clinical Proprionibacteriaceae strains.</title>
        <authorList>
            <person name="Bernier A.-M."/>
            <person name="Bernard K."/>
            <person name="Domingo M.-C."/>
        </authorList>
    </citation>
    <scope>NUCLEOTIDE SEQUENCE [LARGE SCALE GENOMIC DNA]</scope>
    <source>
        <strain evidence="1 2">NML 030167</strain>
    </source>
</reference>